<reference evidence="4 5" key="1">
    <citation type="submission" date="2023-01" db="EMBL/GenBank/DDBJ databases">
        <authorList>
            <person name="Kreplak J."/>
        </authorList>
    </citation>
    <scope>NUCLEOTIDE SEQUENCE [LARGE SCALE GENOMIC DNA]</scope>
</reference>
<evidence type="ECO:0000256" key="1">
    <source>
        <dbReference type="ARBA" id="ARBA00011738"/>
    </source>
</evidence>
<proteinExistence type="predicted"/>
<accession>A0AAV0YF17</accession>
<keyword evidence="2" id="KW-0663">Pyridoxal phosphate</keyword>
<evidence type="ECO:0000313" key="5">
    <source>
        <dbReference type="Proteomes" id="UP001157006"/>
    </source>
</evidence>
<comment type="subunit">
    <text evidence="1">Homodimer.</text>
</comment>
<dbReference type="SUPFAM" id="SSF53383">
    <property type="entry name" value="PLP-dependent transferases"/>
    <property type="match status" value="1"/>
</dbReference>
<sequence length="118" mass="13144">MTDYQKSGLYKWVGDADTFDKDGPYTELYAPISSASNYDLTLFTVSKSTGHAGMRIGWALVKDLEVAKKMTKFIELNTIGISKDSQLRASKVIKIVLTAAKKKILKAEKNRFSSTTTR</sequence>
<dbReference type="InterPro" id="IPR050478">
    <property type="entry name" value="Ethylene_sulfur-biosynth"/>
</dbReference>
<keyword evidence="5" id="KW-1185">Reference proteome</keyword>
<gene>
    <name evidence="4" type="ORF">VFH_U024360</name>
</gene>
<evidence type="ECO:0000259" key="3">
    <source>
        <dbReference type="Pfam" id="PF04864"/>
    </source>
</evidence>
<feature type="domain" description="Alliinase C-terminal" evidence="3">
    <location>
        <begin position="28"/>
        <end position="115"/>
    </location>
</feature>
<dbReference type="AlphaFoldDB" id="A0AAV0YF17"/>
<dbReference type="InterPro" id="IPR015424">
    <property type="entry name" value="PyrdxlP-dep_Trfase"/>
</dbReference>
<dbReference type="GO" id="GO:0016846">
    <property type="term" value="F:carbon-sulfur lyase activity"/>
    <property type="evidence" value="ECO:0007669"/>
    <property type="project" value="InterPro"/>
</dbReference>
<evidence type="ECO:0000313" key="4">
    <source>
        <dbReference type="EMBL" id="CAI8583374.1"/>
    </source>
</evidence>
<dbReference type="GO" id="GO:0008483">
    <property type="term" value="F:transaminase activity"/>
    <property type="evidence" value="ECO:0007669"/>
    <property type="project" value="TreeGrafter"/>
</dbReference>
<name>A0AAV0YF17_VICFA</name>
<dbReference type="GO" id="GO:0006520">
    <property type="term" value="P:amino acid metabolic process"/>
    <property type="evidence" value="ECO:0007669"/>
    <property type="project" value="TreeGrafter"/>
</dbReference>
<dbReference type="Gene3D" id="3.40.640.10">
    <property type="entry name" value="Type I PLP-dependent aspartate aminotransferase-like (Major domain)"/>
    <property type="match status" value="1"/>
</dbReference>
<dbReference type="InterPro" id="IPR006948">
    <property type="entry name" value="Alliinase_C"/>
</dbReference>
<organism evidence="4 5">
    <name type="scientific">Vicia faba</name>
    <name type="common">Broad bean</name>
    <name type="synonym">Faba vulgaris</name>
    <dbReference type="NCBI Taxonomy" id="3906"/>
    <lineage>
        <taxon>Eukaryota</taxon>
        <taxon>Viridiplantae</taxon>
        <taxon>Streptophyta</taxon>
        <taxon>Embryophyta</taxon>
        <taxon>Tracheophyta</taxon>
        <taxon>Spermatophyta</taxon>
        <taxon>Magnoliopsida</taxon>
        <taxon>eudicotyledons</taxon>
        <taxon>Gunneridae</taxon>
        <taxon>Pentapetalae</taxon>
        <taxon>rosids</taxon>
        <taxon>fabids</taxon>
        <taxon>Fabales</taxon>
        <taxon>Fabaceae</taxon>
        <taxon>Papilionoideae</taxon>
        <taxon>50 kb inversion clade</taxon>
        <taxon>NPAAA clade</taxon>
        <taxon>Hologalegina</taxon>
        <taxon>IRL clade</taxon>
        <taxon>Fabeae</taxon>
        <taxon>Vicia</taxon>
    </lineage>
</organism>
<dbReference type="InterPro" id="IPR015421">
    <property type="entry name" value="PyrdxlP-dep_Trfase_major"/>
</dbReference>
<dbReference type="EMBL" id="CATIWC010000633">
    <property type="protein sequence ID" value="CAI8583374.1"/>
    <property type="molecule type" value="Genomic_DNA"/>
</dbReference>
<dbReference type="PANTHER" id="PTHR43795">
    <property type="entry name" value="BIFUNCTIONAL ASPARTATE AMINOTRANSFERASE AND GLUTAMATE/ASPARTATE-PREPHENATE AMINOTRANSFERASE-RELATED"/>
    <property type="match status" value="1"/>
</dbReference>
<dbReference type="PANTHER" id="PTHR43795:SF22">
    <property type="entry name" value="TRYPTOPHAN AMINOTRANSFERASE-RELATED PROTEIN 2"/>
    <property type="match status" value="1"/>
</dbReference>
<protein>
    <recommendedName>
        <fullName evidence="3">Alliinase C-terminal domain-containing protein</fullName>
    </recommendedName>
</protein>
<evidence type="ECO:0000256" key="2">
    <source>
        <dbReference type="ARBA" id="ARBA00022898"/>
    </source>
</evidence>
<dbReference type="Pfam" id="PF04864">
    <property type="entry name" value="Alliinase_C"/>
    <property type="match status" value="1"/>
</dbReference>
<dbReference type="Proteomes" id="UP001157006">
    <property type="component" value="Unassembled WGS sequence"/>
</dbReference>
<comment type="caution">
    <text evidence="4">The sequence shown here is derived from an EMBL/GenBank/DDBJ whole genome shotgun (WGS) entry which is preliminary data.</text>
</comment>